<name>A0A4R5K5L0_9MICC</name>
<evidence type="ECO:0000256" key="2">
    <source>
        <dbReference type="SAM" id="Phobius"/>
    </source>
</evidence>
<evidence type="ECO:0000313" key="3">
    <source>
        <dbReference type="EMBL" id="TDF87516.1"/>
    </source>
</evidence>
<feature type="transmembrane region" description="Helical" evidence="2">
    <location>
        <begin position="47"/>
        <end position="70"/>
    </location>
</feature>
<sequence length="420" mass="42015">MNILDEIPAMRRMPEDAESRAWARIKDGIQAGEEKTAHRRPPAKWRFTAVAAAAAAAAIAAAFLIIQPWAGTGGPPLSAPGPSSSITSSQSPSNPGSSPPGIPGEPIMLIGSTTPVAAASLWPDVVFPVVPSTGRSIAQAGSVIVEAGLQGSTLIVANSSDSGATWTTNQVALATAVPYVDVSLSGDGKHWIVGPPHEGGATVSTYTGAYVSTSGGALQRVSLPGQASHAAWAGSTLLVSGGAMDTHLWSSTDNGQSFTDISPSVQGSMPTPGYQGAPSISLLQLGSGMAAISLAPNGAASTATAYVTSDGATFGKGASADLPNIAPGPLNGLASTYGSDAVIVTSAAQLLKVTADAQFQPLAMSAIPSGVNSLGIQFRDAVRGIASATRTTCADGKTGCTTITTRYTTADGGAHWTPAP</sequence>
<gene>
    <name evidence="3" type="ORF">E1809_24835</name>
</gene>
<dbReference type="SUPFAM" id="SSF110296">
    <property type="entry name" value="Oligoxyloglucan reducing end-specific cellobiohydrolase"/>
    <property type="match status" value="1"/>
</dbReference>
<reference evidence="3 4" key="1">
    <citation type="submission" date="2019-03" db="EMBL/GenBank/DDBJ databases">
        <title>Whole genome sequence of Arthrobacter sp JH1-1.</title>
        <authorList>
            <person name="Trinh H.N."/>
        </authorList>
    </citation>
    <scope>NUCLEOTIDE SEQUENCE [LARGE SCALE GENOMIC DNA]</scope>
    <source>
        <strain evidence="3 4">JH1-1</strain>
    </source>
</reference>
<comment type="caution">
    <text evidence="3">The sequence shown here is derived from an EMBL/GenBank/DDBJ whole genome shotgun (WGS) entry which is preliminary data.</text>
</comment>
<dbReference type="RefSeq" id="WP_133206915.1">
    <property type="nucleotide sequence ID" value="NZ_SMRU01000052.1"/>
</dbReference>
<dbReference type="Proteomes" id="UP000295511">
    <property type="component" value="Unassembled WGS sequence"/>
</dbReference>
<evidence type="ECO:0000313" key="4">
    <source>
        <dbReference type="Proteomes" id="UP000295511"/>
    </source>
</evidence>
<proteinExistence type="predicted"/>
<dbReference type="SUPFAM" id="SSF50939">
    <property type="entry name" value="Sialidases"/>
    <property type="match status" value="1"/>
</dbReference>
<dbReference type="InterPro" id="IPR036278">
    <property type="entry name" value="Sialidase_sf"/>
</dbReference>
<feature type="region of interest" description="Disordered" evidence="1">
    <location>
        <begin position="75"/>
        <end position="107"/>
    </location>
</feature>
<accession>A0A4R5K5L0</accession>
<protein>
    <recommendedName>
        <fullName evidence="5">Exo-alpha-sialidase</fullName>
    </recommendedName>
</protein>
<keyword evidence="2" id="KW-0472">Membrane</keyword>
<evidence type="ECO:0000256" key="1">
    <source>
        <dbReference type="SAM" id="MobiDB-lite"/>
    </source>
</evidence>
<dbReference type="EMBL" id="SMRU01000052">
    <property type="protein sequence ID" value="TDF87516.1"/>
    <property type="molecule type" value="Genomic_DNA"/>
</dbReference>
<evidence type="ECO:0008006" key="5">
    <source>
        <dbReference type="Google" id="ProtNLM"/>
    </source>
</evidence>
<dbReference type="OrthoDB" id="4868761at2"/>
<dbReference type="AlphaFoldDB" id="A0A4R5K5L0"/>
<organism evidence="3 4">
    <name type="scientific">Arthrobacter terricola</name>
    <dbReference type="NCBI Taxonomy" id="2547396"/>
    <lineage>
        <taxon>Bacteria</taxon>
        <taxon>Bacillati</taxon>
        <taxon>Actinomycetota</taxon>
        <taxon>Actinomycetes</taxon>
        <taxon>Micrococcales</taxon>
        <taxon>Micrococcaceae</taxon>
        <taxon>Arthrobacter</taxon>
    </lineage>
</organism>
<feature type="compositionally biased region" description="Low complexity" evidence="1">
    <location>
        <begin position="80"/>
        <end position="96"/>
    </location>
</feature>
<keyword evidence="4" id="KW-1185">Reference proteome</keyword>
<keyword evidence="2" id="KW-0812">Transmembrane</keyword>
<keyword evidence="2" id="KW-1133">Transmembrane helix</keyword>